<dbReference type="RefSeq" id="WP_402876299.1">
    <property type="nucleotide sequence ID" value="NZ_JBIYSL010000003.1"/>
</dbReference>
<dbReference type="EMBL" id="JBIYSL010000003">
    <property type="protein sequence ID" value="MFK0523805.1"/>
    <property type="molecule type" value="Genomic_DNA"/>
</dbReference>
<protein>
    <submittedName>
        <fullName evidence="1">Uncharacterized protein</fullName>
    </submittedName>
</protein>
<keyword evidence="2" id="KW-1185">Reference proteome</keyword>
<evidence type="ECO:0000313" key="2">
    <source>
        <dbReference type="Proteomes" id="UP001618531"/>
    </source>
</evidence>
<accession>A0ABW8HVY1</accession>
<sequence>MKFLFELMLSMLMLTNGSSGEPLTREDVQGYLKTHHLQYADTKILSDHSALLIDVKGEHAKASILTKTADNKLVIQPNEYVWEEDEEGISVETVGRYLCIVIHDKALSHDMDFVNIVYEDDNRDERKDRYYFKGKQAIIIPMPTREESIVVAIYGNDGFIHDMIKRFPELVLQPNKL</sequence>
<proteinExistence type="predicted"/>
<gene>
    <name evidence="1" type="ORF">ACINKY_16480</name>
</gene>
<evidence type="ECO:0000313" key="1">
    <source>
        <dbReference type="EMBL" id="MFK0523805.1"/>
    </source>
</evidence>
<dbReference type="Proteomes" id="UP001618531">
    <property type="component" value="Unassembled WGS sequence"/>
</dbReference>
<organism evidence="1 2">
    <name type="scientific">Paenibacillus illinoisensis</name>
    <dbReference type="NCBI Taxonomy" id="59845"/>
    <lineage>
        <taxon>Bacteria</taxon>
        <taxon>Bacillati</taxon>
        <taxon>Bacillota</taxon>
        <taxon>Bacilli</taxon>
        <taxon>Bacillales</taxon>
        <taxon>Paenibacillaceae</taxon>
        <taxon>Paenibacillus</taxon>
    </lineage>
</organism>
<comment type="caution">
    <text evidence="1">The sequence shown here is derived from an EMBL/GenBank/DDBJ whole genome shotgun (WGS) entry which is preliminary data.</text>
</comment>
<reference evidence="1 2" key="1">
    <citation type="submission" date="2024-11" db="EMBL/GenBank/DDBJ databases">
        <title>Identification and Characterization of a Novel Fosfomycin Bacillithiol Transferase FosB8 in Paenibacillus illinoisensis.</title>
        <authorList>
            <person name="Lu W."/>
        </authorList>
    </citation>
    <scope>NUCLEOTIDE SEQUENCE [LARGE SCALE GENOMIC DNA]</scope>
    <source>
        <strain evidence="1 2">WP77</strain>
    </source>
</reference>
<name>A0ABW8HVY1_9BACL</name>